<name>A0A8S1TE64_9CILI</name>
<dbReference type="OrthoDB" id="297086at2759"/>
<reference evidence="2" key="1">
    <citation type="submission" date="2021-01" db="EMBL/GenBank/DDBJ databases">
        <authorList>
            <consortium name="Genoscope - CEA"/>
            <person name="William W."/>
        </authorList>
    </citation>
    <scope>NUCLEOTIDE SEQUENCE</scope>
</reference>
<protein>
    <submittedName>
        <fullName evidence="2">Uncharacterized protein</fullName>
    </submittedName>
</protein>
<evidence type="ECO:0000313" key="2">
    <source>
        <dbReference type="EMBL" id="CAD8149506.1"/>
    </source>
</evidence>
<gene>
    <name evidence="2" type="ORF">PPENT_87.1.T0190143</name>
</gene>
<proteinExistence type="predicted"/>
<sequence>MKLSLLQLERSYLDALSEFGKYAQNTLQSCVTLIETLNQTGRQYIQQKQQGEKYFQRAIELASGLEMEELLNVKYSTYMLYAEYLEYQHNNKQAYNLLIQLLPLSKTSQKSIIMTQVQIMNHIIENGRLCKISNVVQLNEKLLNLMQEIGLTFYLYKQFPKKFQQILLQALSFQAKIYHKQNKDREAASLYFQSYHLSEELLGIHEKRTQEYKRLYELLSDKISLNIEIQSQDEEEDEQPQQIQITPRDEILQSFRPKITSFNNYIINVDSARAPKLSKKVDKADKLTKSSSINKPNLLIKDTPIQSLFIIKNQSRTRPTSSQGTSKLTSPTQGVSILSKKTTERFHTKMLSLEQSAIRTLEDAHPPNLTNELLINRPQYETKQFKRVEFVKQENSKQTTSTYQIQLTIPTRPQIREPSRNNITTKVDSKKLSNYPSTQKIERPSQRKILAPEIQPTILYIKPIPSTQNLTNDNDEDITKQEENKNVSFENEEPIKVHSPHDSIIAKYLETHSMDILLKAVEKIKGKLKKYVQHSNKQKKEFLERKHQHSPNRVLMNNKSQQLGRSNTLIDVVEKKLLENEASKIIYKFFQSSNTMEWYPIHFYDKLFTDFETSKWILENPRIRGQFLQKSSKNEDYHQVNIEQIQNIIFNLKRQSTFQVIGSIEISNHTRKIQFRFIIDTLIEHYKDIQSYDDMMDLFDQLLNIYLMQEDLFSEWLDNRKEQTLYRVSKDAITTQNQKRQSLNIELSKEQRIQQQEDIQYYQYLLSKVLFLIKRKSYIKTMNGYKFKSVSQNHQVSIQQYNNLIYHKKLERIKQYFQYIDYEIQNQANKPILSKKRHRKRNKDKHLFIAQDKKQTIRGMTPPVQDDDSQAYTQRGSPYVSLKDTGIILGNELQTGQLILGAETPIIQPLLKQTLISNWKNMGIQEVPPQLTDIFNLETQDYLQRLFPEFKLNIPPINYHPAPAPSIKKFLTESHYHFRQEISTKKYDKLVYKPIHSEDYLILTQVVKIEKQFYYLTLSNKLQLKQVFGKDLWEDEFDIQLKQLINYSVGRTGYIIDLIELQNILQQKLEIVNCRIQIKENETDNSYQKKLNKVFRVNKRLYHVIQSLEFIEEGLKELSQVSNSQQSDSVELIEEQKREPLIDIVFLLGVINNNTYVQYQNVIPNCYLLRNVNGKFMLQDPEQPRKPKFPFRLIMSHEDMNKHISRTNEQTINAKDITLFPHYNSVFLIRQNQFIYKPIGAKLSILSNERKLHQDIRNFQSKANLLIYYNNTKKISFQLNSEQTEKWAHLFQIERSMRQHILNYKTKLKKTLVGFQLYQNENRSSQSKDPRYLFMQDKFVQAKQYFIQTKIKSIGCVFVSAKIHSSLMLMRIMPAGNKSKSHTFIFQINQQDPIKLIYTLCKQFILKATQTYSKLELIPITQNQIRKQYLLSNQYHDNNVVIGQKSHSRVVYKQVKKIDKCYFIIIVTLINNYFQIYLYNQSNCRRFYFTIHRSDFLIMNQYFLDSIFPEQPPEIVEQFFRPWKVNEIQKIFALIIKAPETFRNRTKLYLKQIKETKKVLKRSATSSFSSLNVLQRQSTLQLNQQIDESNGDDINKSCWLFDKLLISKSNSVFEKKLWMEIIKQMNINGNLIILDTFKTVLSELVYCNDRTCNFLCYIPCLEILQSFRWQPIRLRIHSYETCKTIDVPLNIRGKQVQVYKQCNSLYFNYKINQCIPSNQDSMKVNKYNDSKYIKYQLLYKGAFMKHKMLFIAIYLYNDVFQIRIFSQTNSISRKLDVNQVELKIPYIRQLLVLNPQEAGRRLSMIYRNNFIHASFLKL</sequence>
<comment type="caution">
    <text evidence="2">The sequence shown here is derived from an EMBL/GenBank/DDBJ whole genome shotgun (WGS) entry which is preliminary data.</text>
</comment>
<organism evidence="2 3">
    <name type="scientific">Paramecium pentaurelia</name>
    <dbReference type="NCBI Taxonomy" id="43138"/>
    <lineage>
        <taxon>Eukaryota</taxon>
        <taxon>Sar</taxon>
        <taxon>Alveolata</taxon>
        <taxon>Ciliophora</taxon>
        <taxon>Intramacronucleata</taxon>
        <taxon>Oligohymenophorea</taxon>
        <taxon>Peniculida</taxon>
        <taxon>Parameciidae</taxon>
        <taxon>Paramecium</taxon>
    </lineage>
</organism>
<evidence type="ECO:0000313" key="3">
    <source>
        <dbReference type="Proteomes" id="UP000689195"/>
    </source>
</evidence>
<dbReference type="Proteomes" id="UP000689195">
    <property type="component" value="Unassembled WGS sequence"/>
</dbReference>
<keyword evidence="3" id="KW-1185">Reference proteome</keyword>
<evidence type="ECO:0000256" key="1">
    <source>
        <dbReference type="SAM" id="MobiDB-lite"/>
    </source>
</evidence>
<dbReference type="EMBL" id="CAJJDO010000019">
    <property type="protein sequence ID" value="CAD8149506.1"/>
    <property type="molecule type" value="Genomic_DNA"/>
</dbReference>
<feature type="region of interest" description="Disordered" evidence="1">
    <location>
        <begin position="314"/>
        <end position="334"/>
    </location>
</feature>
<accession>A0A8S1TE64</accession>